<dbReference type="InParanoid" id="A0A1Y1UGJ4"/>
<organism evidence="1 2">
    <name type="scientific">Kockovaella imperatae</name>
    <dbReference type="NCBI Taxonomy" id="4999"/>
    <lineage>
        <taxon>Eukaryota</taxon>
        <taxon>Fungi</taxon>
        <taxon>Dikarya</taxon>
        <taxon>Basidiomycota</taxon>
        <taxon>Agaricomycotina</taxon>
        <taxon>Tremellomycetes</taxon>
        <taxon>Tremellales</taxon>
        <taxon>Cuniculitremaceae</taxon>
        <taxon>Kockovaella</taxon>
    </lineage>
</organism>
<sequence length="323" mass="36883">MTQSHITRLYEVQLNVQRREASRFQKLGKESRDIGDGRYLRMEPDFWSHTFTTSSFADEELQQALLGLCDAGTSFDYTSAMANLECLLCSRHHWILSPRDTVASRTTTLFEAVFRIYLSKHDGLEPVSNLTDEVVCELALPELLIMFIYGSPPSMPPMLLNVVDAIFKDSDFHHHSALHHALRLLRGFLMSRMRMEDTCPAPVFAQWQLRQVALFRLNGNRLSLNTIDVHAQLADITYPRPAFWRRCLLKGILGTEDPPLPVRDLATAVMIGNREEEFINVSSLSRPPLGLGSGELDYPFDISDSWHATLWGFVYVSFRSFWG</sequence>
<accession>A0A1Y1UGJ4</accession>
<evidence type="ECO:0000313" key="1">
    <source>
        <dbReference type="EMBL" id="ORX36647.1"/>
    </source>
</evidence>
<reference evidence="1 2" key="1">
    <citation type="submission" date="2017-03" db="EMBL/GenBank/DDBJ databases">
        <title>Widespread Adenine N6-methylation of Active Genes in Fungi.</title>
        <authorList>
            <consortium name="DOE Joint Genome Institute"/>
            <person name="Mondo S.J."/>
            <person name="Dannebaum R.O."/>
            <person name="Kuo R.C."/>
            <person name="Louie K.B."/>
            <person name="Bewick A.J."/>
            <person name="Labutti K."/>
            <person name="Haridas S."/>
            <person name="Kuo A."/>
            <person name="Salamov A."/>
            <person name="Ahrendt S.R."/>
            <person name="Lau R."/>
            <person name="Bowen B.P."/>
            <person name="Lipzen A."/>
            <person name="Sullivan W."/>
            <person name="Andreopoulos W.B."/>
            <person name="Clum A."/>
            <person name="Lindquist E."/>
            <person name="Daum C."/>
            <person name="Northen T.R."/>
            <person name="Ramamoorthy G."/>
            <person name="Schmitz R.J."/>
            <person name="Gryganskyi A."/>
            <person name="Culley D."/>
            <person name="Magnuson J."/>
            <person name="James T.Y."/>
            <person name="O'Malley M.A."/>
            <person name="Stajich J.E."/>
            <person name="Spatafora J.W."/>
            <person name="Visel A."/>
            <person name="Grigoriev I.V."/>
        </authorList>
    </citation>
    <scope>NUCLEOTIDE SEQUENCE [LARGE SCALE GENOMIC DNA]</scope>
    <source>
        <strain evidence="1 2">NRRL Y-17943</strain>
    </source>
</reference>
<dbReference type="RefSeq" id="XP_021870716.1">
    <property type="nucleotide sequence ID" value="XM_022015919.1"/>
</dbReference>
<dbReference type="AlphaFoldDB" id="A0A1Y1UGJ4"/>
<evidence type="ECO:0000313" key="2">
    <source>
        <dbReference type="Proteomes" id="UP000193218"/>
    </source>
</evidence>
<name>A0A1Y1UGJ4_9TREE</name>
<dbReference type="EMBL" id="NBSH01000007">
    <property type="protein sequence ID" value="ORX36647.1"/>
    <property type="molecule type" value="Genomic_DNA"/>
</dbReference>
<keyword evidence="2" id="KW-1185">Reference proteome</keyword>
<dbReference type="Proteomes" id="UP000193218">
    <property type="component" value="Unassembled WGS sequence"/>
</dbReference>
<proteinExistence type="predicted"/>
<comment type="caution">
    <text evidence="1">The sequence shown here is derived from an EMBL/GenBank/DDBJ whole genome shotgun (WGS) entry which is preliminary data.</text>
</comment>
<dbReference type="GeneID" id="33557728"/>
<gene>
    <name evidence="1" type="ORF">BD324DRAFT_626661</name>
</gene>
<protein>
    <submittedName>
        <fullName evidence="1">Uncharacterized protein</fullName>
    </submittedName>
</protein>